<dbReference type="EMBL" id="JACBKZ010000002">
    <property type="protein sequence ID" value="KAF5956541.1"/>
    <property type="molecule type" value="Genomic_DNA"/>
</dbReference>
<gene>
    <name evidence="1" type="ORF">HYC85_003766</name>
</gene>
<evidence type="ECO:0000313" key="1">
    <source>
        <dbReference type="EMBL" id="KAF5956541.1"/>
    </source>
</evidence>
<dbReference type="PANTHER" id="PTHR33972:SF2">
    <property type="entry name" value="OS04G0606700 PROTEIN"/>
    <property type="match status" value="1"/>
</dbReference>
<dbReference type="AlphaFoldDB" id="A0A7J7HWB9"/>
<accession>A0A7J7HWB9</accession>
<sequence>MARVLSQTLTRISSSPLPNSTILYTKSSSSSSPLALSPRILSHRNQSNQSGKAQLVEVDLDSDGSGGGEIEVMGVRKLEDVIHSIIVRRSAPDWLPFIPGSSYWVPPRRRPSGIVELIGKLTKPLSEEEGMSFTTERGWPSSTYFIEGNSEISIPRVSVWFLRKLRKVIKIDVLSLLDLGQ</sequence>
<reference evidence="1 2" key="2">
    <citation type="submission" date="2020-07" db="EMBL/GenBank/DDBJ databases">
        <title>Genome assembly of wild tea tree DASZ reveals pedigree and selection history of tea varieties.</title>
        <authorList>
            <person name="Zhang W."/>
        </authorList>
    </citation>
    <scope>NUCLEOTIDE SEQUENCE [LARGE SCALE GENOMIC DNA]</scope>
    <source>
        <strain evidence="2">cv. G240</strain>
        <tissue evidence="1">Leaf</tissue>
    </source>
</reference>
<comment type="caution">
    <text evidence="1">The sequence shown here is derived from an EMBL/GenBank/DDBJ whole genome shotgun (WGS) entry which is preliminary data.</text>
</comment>
<evidence type="ECO:0000313" key="2">
    <source>
        <dbReference type="Proteomes" id="UP000593564"/>
    </source>
</evidence>
<dbReference type="Proteomes" id="UP000593564">
    <property type="component" value="Unassembled WGS sequence"/>
</dbReference>
<organism evidence="1 2">
    <name type="scientific">Camellia sinensis</name>
    <name type="common">Tea plant</name>
    <name type="synonym">Thea sinensis</name>
    <dbReference type="NCBI Taxonomy" id="4442"/>
    <lineage>
        <taxon>Eukaryota</taxon>
        <taxon>Viridiplantae</taxon>
        <taxon>Streptophyta</taxon>
        <taxon>Embryophyta</taxon>
        <taxon>Tracheophyta</taxon>
        <taxon>Spermatophyta</taxon>
        <taxon>Magnoliopsida</taxon>
        <taxon>eudicotyledons</taxon>
        <taxon>Gunneridae</taxon>
        <taxon>Pentapetalae</taxon>
        <taxon>asterids</taxon>
        <taxon>Ericales</taxon>
        <taxon>Theaceae</taxon>
        <taxon>Camellia</taxon>
    </lineage>
</organism>
<proteinExistence type="predicted"/>
<reference evidence="2" key="1">
    <citation type="journal article" date="2020" name="Nat. Commun.">
        <title>Genome assembly of wild tea tree DASZ reveals pedigree and selection history of tea varieties.</title>
        <authorList>
            <person name="Zhang W."/>
            <person name="Zhang Y."/>
            <person name="Qiu H."/>
            <person name="Guo Y."/>
            <person name="Wan H."/>
            <person name="Zhang X."/>
            <person name="Scossa F."/>
            <person name="Alseekh S."/>
            <person name="Zhang Q."/>
            <person name="Wang P."/>
            <person name="Xu L."/>
            <person name="Schmidt M.H."/>
            <person name="Jia X."/>
            <person name="Li D."/>
            <person name="Zhu A."/>
            <person name="Guo F."/>
            <person name="Chen W."/>
            <person name="Ni D."/>
            <person name="Usadel B."/>
            <person name="Fernie A.R."/>
            <person name="Wen W."/>
        </authorList>
    </citation>
    <scope>NUCLEOTIDE SEQUENCE [LARGE SCALE GENOMIC DNA]</scope>
    <source>
        <strain evidence="2">cv. G240</strain>
    </source>
</reference>
<keyword evidence="2" id="KW-1185">Reference proteome</keyword>
<dbReference type="PANTHER" id="PTHR33972">
    <property type="entry name" value="EXPRESSED PROTEIN"/>
    <property type="match status" value="1"/>
</dbReference>
<protein>
    <submittedName>
        <fullName evidence="1">Uncharacterized protein</fullName>
    </submittedName>
</protein>
<name>A0A7J7HWB9_CAMSI</name>